<reference evidence="3" key="1">
    <citation type="submission" date="2018-12" db="EMBL/GenBank/DDBJ databases">
        <title>Genome sequence of Peanibacillus sp.</title>
        <authorList>
            <person name="Subramani G."/>
            <person name="Srinivasan S."/>
            <person name="Kim M.K."/>
        </authorList>
    </citation>
    <scope>NUCLEOTIDE SEQUENCE [LARGE SCALE GENOMIC DNA]</scope>
    <source>
        <strain evidence="3">18JY67-1</strain>
    </source>
</reference>
<sequence>MANNRFESIRVLVDEMLLSIENAIVRREASVYLFGVSTFASMLAMMRGENKELAAIAGLLHDYYGCKTSILQFPGPNSAEAARVLTRDIGLFTDEEQMTILRAIFYQNDLSRSHGPIAEIVKDAILLQVYFSSRGRRLSRMRANRLKIVLEELHITGECSEEFVHDGDGQEVIAAPLVNKRLKLADIAETLSRQEIIGVPGDERYREICRYWPDANIHKVLKNSWCAAFVYHCCREAGFLLPIRYPNASHRLAGVGAWLKWAKLEETGFFHSDNQNGFTPERGDIVIYEKLLSDHSHDHIGVVLDVKDNEILVAEGNRDNENYSNVLYRDRNRCILGYIRIQNDYKYEFLGEYLPEIQ</sequence>
<feature type="domain" description="Peptidase C51" evidence="1">
    <location>
        <begin position="201"/>
        <end position="340"/>
    </location>
</feature>
<dbReference type="EMBL" id="CP034437">
    <property type="protein sequence ID" value="AZN43747.1"/>
    <property type="molecule type" value="Genomic_DNA"/>
</dbReference>
<name>A0A3S9ADA5_9BACL</name>
<dbReference type="Gene3D" id="3.90.1720.10">
    <property type="entry name" value="endopeptidase domain like (from Nostoc punctiforme)"/>
    <property type="match status" value="1"/>
</dbReference>
<dbReference type="InterPro" id="IPR007921">
    <property type="entry name" value="CHAP_dom"/>
</dbReference>
<dbReference type="SUPFAM" id="SSF109604">
    <property type="entry name" value="HD-domain/PDEase-like"/>
    <property type="match status" value="1"/>
</dbReference>
<dbReference type="InterPro" id="IPR006674">
    <property type="entry name" value="HD_domain"/>
</dbReference>
<evidence type="ECO:0000313" key="3">
    <source>
        <dbReference type="Proteomes" id="UP000272528"/>
    </source>
</evidence>
<evidence type="ECO:0000313" key="2">
    <source>
        <dbReference type="EMBL" id="AZN43747.1"/>
    </source>
</evidence>
<protein>
    <submittedName>
        <fullName evidence="2">CHAP domain-containing protein</fullName>
    </submittedName>
</protein>
<dbReference type="Proteomes" id="UP000272528">
    <property type="component" value="Chromosome"/>
</dbReference>
<proteinExistence type="predicted"/>
<accession>A0A3S9ADA5</accession>
<evidence type="ECO:0000259" key="1">
    <source>
        <dbReference type="PROSITE" id="PS50911"/>
    </source>
</evidence>
<organism evidence="2 3">
    <name type="scientific">Paenibacillus albus</name>
    <dbReference type="NCBI Taxonomy" id="2495582"/>
    <lineage>
        <taxon>Bacteria</taxon>
        <taxon>Bacillati</taxon>
        <taxon>Bacillota</taxon>
        <taxon>Bacilli</taxon>
        <taxon>Bacillales</taxon>
        <taxon>Paenibacillaceae</taxon>
        <taxon>Paenibacillus</taxon>
    </lineage>
</organism>
<gene>
    <name evidence="2" type="ORF">EJC50_16745</name>
</gene>
<dbReference type="Pfam" id="PF01966">
    <property type="entry name" value="HD"/>
    <property type="match status" value="1"/>
</dbReference>
<dbReference type="KEGG" id="palb:EJC50_16745"/>
<dbReference type="InterPro" id="IPR038765">
    <property type="entry name" value="Papain-like_cys_pep_sf"/>
</dbReference>
<keyword evidence="3" id="KW-1185">Reference proteome</keyword>
<dbReference type="Pfam" id="PF05257">
    <property type="entry name" value="CHAP"/>
    <property type="match status" value="1"/>
</dbReference>
<dbReference type="PROSITE" id="PS50911">
    <property type="entry name" value="CHAP"/>
    <property type="match status" value="1"/>
</dbReference>
<dbReference type="SUPFAM" id="SSF54001">
    <property type="entry name" value="Cysteine proteinases"/>
    <property type="match status" value="1"/>
</dbReference>
<dbReference type="AlphaFoldDB" id="A0A3S9ADA5"/>
<dbReference type="OrthoDB" id="1767989at2"/>